<feature type="region of interest" description="Disordered" evidence="1">
    <location>
        <begin position="231"/>
        <end position="294"/>
    </location>
</feature>
<evidence type="ECO:0008006" key="6">
    <source>
        <dbReference type="Google" id="ProtNLM"/>
    </source>
</evidence>
<dbReference type="CDD" id="cd05162">
    <property type="entry name" value="PWWP"/>
    <property type="match status" value="1"/>
</dbReference>
<feature type="compositionally biased region" description="Basic and acidic residues" evidence="1">
    <location>
        <begin position="283"/>
        <end position="294"/>
    </location>
</feature>
<name>A0A6A3NS10_9STRA</name>
<evidence type="ECO:0000313" key="4">
    <source>
        <dbReference type="Proteomes" id="UP000429607"/>
    </source>
</evidence>
<dbReference type="SUPFAM" id="SSF63748">
    <property type="entry name" value="Tudor/PWWP/MBT"/>
    <property type="match status" value="1"/>
</dbReference>
<dbReference type="CDD" id="cd20104">
    <property type="entry name" value="MBT_PHF20L1-like"/>
    <property type="match status" value="1"/>
</dbReference>
<dbReference type="EMBL" id="QXFU01000101">
    <property type="protein sequence ID" value="KAE9044313.1"/>
    <property type="molecule type" value="Genomic_DNA"/>
</dbReference>
<dbReference type="Gene3D" id="2.30.30.140">
    <property type="match status" value="2"/>
</dbReference>
<dbReference type="Proteomes" id="UP000429607">
    <property type="component" value="Unassembled WGS sequence"/>
</dbReference>
<dbReference type="Proteomes" id="UP000435112">
    <property type="component" value="Unassembled WGS sequence"/>
</dbReference>
<accession>A0A6A3NS10</accession>
<evidence type="ECO:0000313" key="3">
    <source>
        <dbReference type="EMBL" id="KAE9049855.1"/>
    </source>
</evidence>
<dbReference type="OrthoDB" id="161570at2759"/>
<evidence type="ECO:0000313" key="5">
    <source>
        <dbReference type="Proteomes" id="UP000435112"/>
    </source>
</evidence>
<comment type="caution">
    <text evidence="2">The sequence shown here is derived from an EMBL/GenBank/DDBJ whole genome shotgun (WGS) entry which is preliminary data.</text>
</comment>
<organism evidence="2 5">
    <name type="scientific">Phytophthora rubi</name>
    <dbReference type="NCBI Taxonomy" id="129364"/>
    <lineage>
        <taxon>Eukaryota</taxon>
        <taxon>Sar</taxon>
        <taxon>Stramenopiles</taxon>
        <taxon>Oomycota</taxon>
        <taxon>Peronosporomycetes</taxon>
        <taxon>Peronosporales</taxon>
        <taxon>Peronosporaceae</taxon>
        <taxon>Phytophthora</taxon>
    </lineage>
</organism>
<reference evidence="4 5" key="1">
    <citation type="submission" date="2018-09" db="EMBL/GenBank/DDBJ databases">
        <title>Genomic investigation of the strawberry pathogen Phytophthora fragariae indicates pathogenicity is determined by transcriptional variation in three key races.</title>
        <authorList>
            <person name="Adams T.M."/>
            <person name="Armitage A.D."/>
            <person name="Sobczyk M.K."/>
            <person name="Bates H.J."/>
            <person name="Dunwell J.M."/>
            <person name="Nellist C.F."/>
            <person name="Harrison R.J."/>
        </authorList>
    </citation>
    <scope>NUCLEOTIDE SEQUENCE [LARGE SCALE GENOMIC DNA]</scope>
    <source>
        <strain evidence="3 4">SCRP249</strain>
        <strain evidence="2 5">SCRP324</strain>
    </source>
</reference>
<dbReference type="AlphaFoldDB" id="A0A6A3NS10"/>
<feature type="compositionally biased region" description="Basic residues" evidence="1">
    <location>
        <begin position="254"/>
        <end position="275"/>
    </location>
</feature>
<proteinExistence type="predicted"/>
<evidence type="ECO:0000313" key="2">
    <source>
        <dbReference type="EMBL" id="KAE9044313.1"/>
    </source>
</evidence>
<sequence length="294" mass="33093">MATQKKLKRATGSPAHNAILSTGDWLDVMDHDGVWSVARVLSVPSVDEVEITYDGWPSDYDEVVRVDSDRVAPYHTYTWAVKCWVKYLNWPMWPSVVTIRPPGTEDGIKNLTKENRLQVDFLDDDNFAKRGNCWQTKGLVKAFAHKYDENRTGSNGTQFERALAFVLQSDASTEMPKFVARGTLPLKYKNTTADPVAKLRKSMGDDAWFGKFADSKVRHWETHMYDVVGLDDAEGGKENGGSGGENATNDKPAKAMKPKAKRTKQSSSPKKKRTKVATAKRQMKTERRLLYATK</sequence>
<gene>
    <name evidence="3" type="ORF">PR001_g2929</name>
    <name evidence="2" type="ORF">PR002_g2879</name>
</gene>
<dbReference type="EMBL" id="QXFV01000105">
    <property type="protein sequence ID" value="KAE9049855.1"/>
    <property type="molecule type" value="Genomic_DNA"/>
</dbReference>
<protein>
    <recommendedName>
        <fullName evidence="6">PWWP domain-containing protein</fullName>
    </recommendedName>
</protein>
<evidence type="ECO:0000256" key="1">
    <source>
        <dbReference type="SAM" id="MobiDB-lite"/>
    </source>
</evidence>